<dbReference type="PANTHER" id="PTHR36699:SF1">
    <property type="entry name" value="L,D-TRANSPEPTIDASE YAFK-RELATED"/>
    <property type="match status" value="1"/>
</dbReference>
<feature type="active site" description="Nucleophile" evidence="7">
    <location>
        <position position="155"/>
    </location>
</feature>
<dbReference type="InterPro" id="IPR038063">
    <property type="entry name" value="Transpep_catalytic_dom"/>
</dbReference>
<feature type="domain" description="L,D-TPase catalytic" evidence="9">
    <location>
        <begin position="44"/>
        <end position="179"/>
    </location>
</feature>
<accession>A0ABS7J8P8</accession>
<dbReference type="PROSITE" id="PS51257">
    <property type="entry name" value="PROKAR_LIPOPROTEIN"/>
    <property type="match status" value="1"/>
</dbReference>
<comment type="caution">
    <text evidence="10">The sequence shown here is derived from an EMBL/GenBank/DDBJ whole genome shotgun (WGS) entry which is preliminary data.</text>
</comment>
<keyword evidence="3" id="KW-0808">Transferase</keyword>
<dbReference type="PANTHER" id="PTHR36699">
    <property type="entry name" value="LD-TRANSPEPTIDASE"/>
    <property type="match status" value="1"/>
</dbReference>
<feature type="active site" description="Proton donor/acceptor" evidence="7">
    <location>
        <position position="135"/>
    </location>
</feature>
<comment type="similarity">
    <text evidence="2">Belongs to the YkuD family.</text>
</comment>
<dbReference type="PROSITE" id="PS52029">
    <property type="entry name" value="LD_TPASE"/>
    <property type="match status" value="1"/>
</dbReference>
<evidence type="ECO:0000256" key="2">
    <source>
        <dbReference type="ARBA" id="ARBA00005992"/>
    </source>
</evidence>
<evidence type="ECO:0000256" key="8">
    <source>
        <dbReference type="SAM" id="SignalP"/>
    </source>
</evidence>
<name>A0ABS7J8P8_9SPHN</name>
<evidence type="ECO:0000256" key="7">
    <source>
        <dbReference type="PROSITE-ProRule" id="PRU01373"/>
    </source>
</evidence>
<evidence type="ECO:0000256" key="6">
    <source>
        <dbReference type="ARBA" id="ARBA00023316"/>
    </source>
</evidence>
<dbReference type="CDD" id="cd16913">
    <property type="entry name" value="YkuD_like"/>
    <property type="match status" value="1"/>
</dbReference>
<evidence type="ECO:0000256" key="3">
    <source>
        <dbReference type="ARBA" id="ARBA00022679"/>
    </source>
</evidence>
<evidence type="ECO:0000313" key="10">
    <source>
        <dbReference type="EMBL" id="MBX7483318.1"/>
    </source>
</evidence>
<keyword evidence="5 7" id="KW-0573">Peptidoglycan synthesis</keyword>
<evidence type="ECO:0000313" key="11">
    <source>
        <dbReference type="Proteomes" id="UP000755104"/>
    </source>
</evidence>
<proteinExistence type="inferred from homology"/>
<dbReference type="Proteomes" id="UP000755104">
    <property type="component" value="Unassembled WGS sequence"/>
</dbReference>
<keyword evidence="11" id="KW-1185">Reference proteome</keyword>
<keyword evidence="4 7" id="KW-0133">Cell shape</keyword>
<sequence length="180" mass="20059">MQRMRYSVPAMRIIAISLALAIAACSQPVPEARAQQAHTGERADFVLVDKSERKLWLYQDGKVIRSYSGLQYGDAPVGHKRFEGDERTPEGRYTISYGNEQSSYYLSLYIDYPNAQDRAYARARGRSPGGLIFIHGQPNGMPFDARVPGDWTDGCIAMSNAEIAELWSLVPDGTPIEIRA</sequence>
<evidence type="ECO:0000256" key="4">
    <source>
        <dbReference type="ARBA" id="ARBA00022960"/>
    </source>
</evidence>
<dbReference type="Gene3D" id="2.40.440.10">
    <property type="entry name" value="L,D-transpeptidase catalytic domain-like"/>
    <property type="match status" value="1"/>
</dbReference>
<keyword evidence="8" id="KW-0732">Signal</keyword>
<evidence type="ECO:0000256" key="1">
    <source>
        <dbReference type="ARBA" id="ARBA00004752"/>
    </source>
</evidence>
<dbReference type="EMBL" id="JAIGNO010000007">
    <property type="protein sequence ID" value="MBX7483318.1"/>
    <property type="molecule type" value="Genomic_DNA"/>
</dbReference>
<dbReference type="InterPro" id="IPR005490">
    <property type="entry name" value="LD_TPept_cat_dom"/>
</dbReference>
<feature type="signal peptide" evidence="8">
    <location>
        <begin position="1"/>
        <end position="21"/>
    </location>
</feature>
<gene>
    <name evidence="10" type="ORF">K3174_12325</name>
</gene>
<dbReference type="Pfam" id="PF03734">
    <property type="entry name" value="YkuD"/>
    <property type="match status" value="1"/>
</dbReference>
<evidence type="ECO:0000259" key="9">
    <source>
        <dbReference type="PROSITE" id="PS52029"/>
    </source>
</evidence>
<protein>
    <submittedName>
        <fullName evidence="10">L,D-transpeptidase family protein</fullName>
    </submittedName>
</protein>
<dbReference type="SUPFAM" id="SSF141523">
    <property type="entry name" value="L,D-transpeptidase catalytic domain-like"/>
    <property type="match status" value="1"/>
</dbReference>
<comment type="pathway">
    <text evidence="1 7">Cell wall biogenesis; peptidoglycan biosynthesis.</text>
</comment>
<feature type="chain" id="PRO_5047134135" evidence="8">
    <location>
        <begin position="22"/>
        <end position="180"/>
    </location>
</feature>
<keyword evidence="6 7" id="KW-0961">Cell wall biogenesis/degradation</keyword>
<reference evidence="10 11" key="1">
    <citation type="submission" date="2021-08" db="EMBL/GenBank/DDBJ databases">
        <title>Comparative Genomics Analysis of the Genus Qipengyuania Reveals Extensive Genetic Diversity and Metabolic Versatility, Including the Description of Fifteen Novel Species.</title>
        <authorList>
            <person name="Liu Y."/>
        </authorList>
    </citation>
    <scope>NUCLEOTIDE SEQUENCE [LARGE SCALE GENOMIC DNA]</scope>
    <source>
        <strain evidence="10 11">6D47A</strain>
    </source>
</reference>
<evidence type="ECO:0000256" key="5">
    <source>
        <dbReference type="ARBA" id="ARBA00022984"/>
    </source>
</evidence>
<organism evidence="10 11">
    <name type="scientific">Qipengyuania qiaonensis</name>
    <dbReference type="NCBI Taxonomy" id="2867240"/>
    <lineage>
        <taxon>Bacteria</taxon>
        <taxon>Pseudomonadati</taxon>
        <taxon>Pseudomonadota</taxon>
        <taxon>Alphaproteobacteria</taxon>
        <taxon>Sphingomonadales</taxon>
        <taxon>Erythrobacteraceae</taxon>
        <taxon>Qipengyuania</taxon>
    </lineage>
</organism>